<dbReference type="STRING" id="553973.CLOHYLEM_05509"/>
<evidence type="ECO:0000313" key="2">
    <source>
        <dbReference type="Proteomes" id="UP000004893"/>
    </source>
</evidence>
<dbReference type="Proteomes" id="UP000004893">
    <property type="component" value="Unassembled WGS sequence"/>
</dbReference>
<name>C0C0B5_9FIRM</name>
<sequence>MSFFGDRGGVGDGGFLNFLRPQLKNPCPQLYLPCPYIKRRKEEE</sequence>
<evidence type="ECO:0000313" key="1">
    <source>
        <dbReference type="EMBL" id="EEG74252.1"/>
    </source>
</evidence>
<comment type="caution">
    <text evidence="1">The sequence shown here is derived from an EMBL/GenBank/DDBJ whole genome shotgun (WGS) entry which is preliminary data.</text>
</comment>
<organism evidence="1 2">
    <name type="scientific">[Clostridium] hylemonae DSM 15053</name>
    <dbReference type="NCBI Taxonomy" id="553973"/>
    <lineage>
        <taxon>Bacteria</taxon>
        <taxon>Bacillati</taxon>
        <taxon>Bacillota</taxon>
        <taxon>Clostridia</taxon>
        <taxon>Lachnospirales</taxon>
        <taxon>Lachnospiraceae</taxon>
    </lineage>
</organism>
<reference evidence="1" key="2">
    <citation type="submission" date="2013-06" db="EMBL/GenBank/DDBJ databases">
        <title>Draft genome sequence of Clostridium hylemonae (DSM 15053).</title>
        <authorList>
            <person name="Sudarsanam P."/>
            <person name="Ley R."/>
            <person name="Guruge J."/>
            <person name="Turnbaugh P.J."/>
            <person name="Mahowald M."/>
            <person name="Liep D."/>
            <person name="Gordon J."/>
        </authorList>
    </citation>
    <scope>NUCLEOTIDE SEQUENCE</scope>
    <source>
        <strain evidence="1">DSM 15053</strain>
    </source>
</reference>
<accession>C0C0B5</accession>
<protein>
    <submittedName>
        <fullName evidence="1">Uncharacterized protein</fullName>
    </submittedName>
</protein>
<reference evidence="1" key="1">
    <citation type="submission" date="2009-02" db="EMBL/GenBank/DDBJ databases">
        <authorList>
            <person name="Fulton L."/>
            <person name="Clifton S."/>
            <person name="Fulton B."/>
            <person name="Xu J."/>
            <person name="Minx P."/>
            <person name="Pepin K.H."/>
            <person name="Johnson M."/>
            <person name="Bhonagiri V."/>
            <person name="Nash W.E."/>
            <person name="Mardis E.R."/>
            <person name="Wilson R.K."/>
        </authorList>
    </citation>
    <scope>NUCLEOTIDE SEQUENCE [LARGE SCALE GENOMIC DNA]</scope>
    <source>
        <strain evidence="1">DSM 15053</strain>
    </source>
</reference>
<proteinExistence type="predicted"/>
<keyword evidence="2" id="KW-1185">Reference proteome</keyword>
<dbReference type="AlphaFoldDB" id="C0C0B5"/>
<gene>
    <name evidence="1" type="ORF">CLOHYLEM_05509</name>
</gene>
<dbReference type="EMBL" id="ABYI02000020">
    <property type="protein sequence ID" value="EEG74252.1"/>
    <property type="molecule type" value="Genomic_DNA"/>
</dbReference>
<dbReference type="HOGENOM" id="CLU_3214446_0_0_9"/>